<organism evidence="2 3">
    <name type="scientific">Sphingopyxis macrogoltabida</name>
    <name type="common">Sphingomonas macrogoltabidus</name>
    <dbReference type="NCBI Taxonomy" id="33050"/>
    <lineage>
        <taxon>Bacteria</taxon>
        <taxon>Pseudomonadati</taxon>
        <taxon>Pseudomonadota</taxon>
        <taxon>Alphaproteobacteria</taxon>
        <taxon>Sphingomonadales</taxon>
        <taxon>Sphingomonadaceae</taxon>
        <taxon>Sphingopyxis</taxon>
    </lineage>
</organism>
<protein>
    <submittedName>
        <fullName evidence="2">Polysaccharide biosynthesis protein GumN</fullName>
    </submittedName>
</protein>
<sequence length="299" mass="32232">MRPDTLTFRPWGRRLAAALLPWLLAGCGTAVPETPARPAMWLVEDDDTRIYMLGTMHALPAGTKWDAGKVADVADAADELVLELSPQELAAAGEVFWTLAPRSAPLPMDKRLSPEALAQYRALEATGGDFGGDTLDDWAVMVLMGQRVTQNAEFDPSRGVESRLTAQFAAAGKPIGGLETAHGQLNLFETLDPQTQRTLLTRAVKGTDKAVEDVRALTASWARGDLVALEKVINEDVDAVPAARQAILTDRNRRWSAWVRKRLDRPGTVLLAVGAGHLVGTDGVPAMLGAEGLEVKRVQ</sequence>
<dbReference type="EMBL" id="CP012700">
    <property type="protein sequence ID" value="ALH80013.1"/>
    <property type="molecule type" value="Genomic_DNA"/>
</dbReference>
<dbReference type="CDD" id="cd14789">
    <property type="entry name" value="Tiki"/>
    <property type="match status" value="1"/>
</dbReference>
<dbReference type="InterPro" id="IPR002816">
    <property type="entry name" value="TraB/PrgY/GumN_fam"/>
</dbReference>
<dbReference type="PATRIC" id="fig|33050.5.peg.1337"/>
<dbReference type="PANTHER" id="PTHR40590:SF1">
    <property type="entry name" value="CYTOPLASMIC PROTEIN"/>
    <property type="match status" value="1"/>
</dbReference>
<dbReference type="KEGG" id="smag:AN936_06420"/>
<gene>
    <name evidence="2" type="ORF">AN936_06420</name>
</gene>
<proteinExistence type="predicted"/>
<feature type="signal peptide" evidence="1">
    <location>
        <begin position="1"/>
        <end position="30"/>
    </location>
</feature>
<name>A0A0N9V758_SPHMC</name>
<dbReference type="PROSITE" id="PS51257">
    <property type="entry name" value="PROKAR_LIPOPROTEIN"/>
    <property type="match status" value="1"/>
</dbReference>
<keyword evidence="1" id="KW-0732">Signal</keyword>
<dbReference type="Proteomes" id="UP000058074">
    <property type="component" value="Chromosome"/>
</dbReference>
<dbReference type="Pfam" id="PF01963">
    <property type="entry name" value="TraB_PrgY_gumN"/>
    <property type="match status" value="1"/>
</dbReference>
<evidence type="ECO:0000313" key="3">
    <source>
        <dbReference type="Proteomes" id="UP000058074"/>
    </source>
</evidence>
<feature type="chain" id="PRO_5006039308" evidence="1">
    <location>
        <begin position="31"/>
        <end position="299"/>
    </location>
</feature>
<evidence type="ECO:0000256" key="1">
    <source>
        <dbReference type="SAM" id="SignalP"/>
    </source>
</evidence>
<evidence type="ECO:0000313" key="2">
    <source>
        <dbReference type="EMBL" id="ALH80013.1"/>
    </source>
</evidence>
<dbReference type="PANTHER" id="PTHR40590">
    <property type="entry name" value="CYTOPLASMIC PROTEIN-RELATED"/>
    <property type="match status" value="1"/>
</dbReference>
<dbReference type="RefSeq" id="WP_054587400.1">
    <property type="nucleotide sequence ID" value="NZ_CP012700.1"/>
</dbReference>
<reference evidence="2 3" key="1">
    <citation type="journal article" date="2015" name="Genome Announc.">
        <title>Complete Genome Sequence of Polypropylene Glycol- and Polyethylene Glycol-Degrading Sphingopyxis macrogoltabida Strain EY-1.</title>
        <authorList>
            <person name="Ohtsubo Y."/>
            <person name="Nagata Y."/>
            <person name="Numata M."/>
            <person name="Tsuchikane K."/>
            <person name="Hosoyama A."/>
            <person name="Yamazoe A."/>
            <person name="Tsuda M."/>
            <person name="Fujita N."/>
            <person name="Kawai F."/>
        </authorList>
    </citation>
    <scope>NUCLEOTIDE SEQUENCE [LARGE SCALE GENOMIC DNA]</scope>
    <source>
        <strain evidence="2 3">EY-1</strain>
    </source>
</reference>
<accession>A0A0N9V758</accession>
<dbReference type="AlphaFoldDB" id="A0A0N9V758"/>
<dbReference type="InterPro" id="IPR047111">
    <property type="entry name" value="YbaP-like"/>
</dbReference>